<gene>
    <name evidence="9" type="ORF">HJG60_017679</name>
</gene>
<dbReference type="PANTHER" id="PTHR12155:SF26">
    <property type="entry name" value="SCHLAFEN FAMILY MEMBER 5"/>
    <property type="match status" value="1"/>
</dbReference>
<accession>A0A833ZIS3</accession>
<dbReference type="Pfam" id="PF04326">
    <property type="entry name" value="SLFN_AlbA_2"/>
    <property type="match status" value="1"/>
</dbReference>
<dbReference type="SUPFAM" id="SSF52540">
    <property type="entry name" value="P-loop containing nucleoside triphosphate hydrolases"/>
    <property type="match status" value="1"/>
</dbReference>
<dbReference type="InterPro" id="IPR018647">
    <property type="entry name" value="SLFN_3-like_DNA/RNA_helicase"/>
</dbReference>
<feature type="domain" description="Schlafen AlbA-2" evidence="4">
    <location>
        <begin position="192"/>
        <end position="306"/>
    </location>
</feature>
<dbReference type="AlphaFoldDB" id="A0A833ZIS3"/>
<dbReference type="InterPro" id="IPR029684">
    <property type="entry name" value="Schlafen"/>
</dbReference>
<feature type="domain" description="UvrD-like helicase C-terminal" evidence="6">
    <location>
        <begin position="837"/>
        <end position="883"/>
    </location>
</feature>
<proteinExistence type="inferred from homology"/>
<dbReference type="GO" id="GO:0005524">
    <property type="term" value="F:ATP binding"/>
    <property type="evidence" value="ECO:0007669"/>
    <property type="project" value="UniProtKB-KW"/>
</dbReference>
<comment type="similarity">
    <text evidence="1">Belongs to the Schlafen family. Subgroup III subfamily.</text>
</comment>
<keyword evidence="3" id="KW-0067">ATP-binding</keyword>
<evidence type="ECO:0000256" key="3">
    <source>
        <dbReference type="ARBA" id="ARBA00022840"/>
    </source>
</evidence>
<dbReference type="Proteomes" id="UP000664940">
    <property type="component" value="Unassembled WGS sequence"/>
</dbReference>
<evidence type="ECO:0000259" key="7">
    <source>
        <dbReference type="Pfam" id="PF17057"/>
    </source>
</evidence>
<dbReference type="Gene3D" id="3.40.50.300">
    <property type="entry name" value="P-loop containing nucleotide triphosphate hydrolases"/>
    <property type="match status" value="2"/>
</dbReference>
<dbReference type="InterPro" id="IPR027417">
    <property type="entry name" value="P-loop_NTPase"/>
</dbReference>
<dbReference type="PANTHER" id="PTHR12155">
    <property type="entry name" value="SCHLAFEN"/>
    <property type="match status" value="1"/>
</dbReference>
<dbReference type="Pfam" id="PF17057">
    <property type="entry name" value="B3R"/>
    <property type="match status" value="1"/>
</dbReference>
<evidence type="ECO:0000256" key="2">
    <source>
        <dbReference type="ARBA" id="ARBA00022741"/>
    </source>
</evidence>
<dbReference type="InterPro" id="IPR007421">
    <property type="entry name" value="Schlafen_AlbA_2_dom"/>
</dbReference>
<feature type="domain" description="Schlafen GTPase-like" evidence="8">
    <location>
        <begin position="383"/>
        <end position="518"/>
    </location>
</feature>
<feature type="domain" description="Schlafen group 3-like DNA/RNA helicase" evidence="5">
    <location>
        <begin position="572"/>
        <end position="686"/>
    </location>
</feature>
<feature type="domain" description="Poxin-Schlafen/Schlafen-like N-terminal" evidence="7">
    <location>
        <begin position="79"/>
        <end position="189"/>
    </location>
</feature>
<keyword evidence="2" id="KW-0547">Nucleotide-binding</keyword>
<organism evidence="9 10">
    <name type="scientific">Phyllostomus discolor</name>
    <name type="common">pale spear-nosed bat</name>
    <dbReference type="NCBI Taxonomy" id="89673"/>
    <lineage>
        <taxon>Eukaryota</taxon>
        <taxon>Metazoa</taxon>
        <taxon>Chordata</taxon>
        <taxon>Craniata</taxon>
        <taxon>Vertebrata</taxon>
        <taxon>Euteleostomi</taxon>
        <taxon>Mammalia</taxon>
        <taxon>Eutheria</taxon>
        <taxon>Laurasiatheria</taxon>
        <taxon>Chiroptera</taxon>
        <taxon>Yangochiroptera</taxon>
        <taxon>Phyllostomidae</taxon>
        <taxon>Phyllostominae</taxon>
        <taxon>Phyllostomus</taxon>
    </lineage>
</organism>
<dbReference type="InterPro" id="IPR048729">
    <property type="entry name" value="SLFN_GTPase-like"/>
</dbReference>
<evidence type="ECO:0000259" key="8">
    <source>
        <dbReference type="Pfam" id="PF21026"/>
    </source>
</evidence>
<evidence type="ECO:0000313" key="10">
    <source>
        <dbReference type="Proteomes" id="UP000664940"/>
    </source>
</evidence>
<evidence type="ECO:0000259" key="6">
    <source>
        <dbReference type="Pfam" id="PF13538"/>
    </source>
</evidence>
<comment type="caution">
    <text evidence="9">The sequence shown here is derived from an EMBL/GenBank/DDBJ whole genome shotgun (WGS) entry which is preliminary data.</text>
</comment>
<dbReference type="Gene3D" id="3.30.950.30">
    <property type="entry name" value="Schlafen, AAA domain"/>
    <property type="match status" value="1"/>
</dbReference>
<dbReference type="FunFam" id="3.40.50.300:FF:001322">
    <property type="entry name" value="Schlafen family member 11"/>
    <property type="match status" value="1"/>
</dbReference>
<dbReference type="InterPro" id="IPR038461">
    <property type="entry name" value="Schlafen_AlbA_2_dom_sf"/>
</dbReference>
<reference evidence="9 10" key="1">
    <citation type="journal article" date="2020" name="Nature">
        <title>Six reference-quality genomes reveal evolution of bat adaptations.</title>
        <authorList>
            <person name="Jebb D."/>
            <person name="Huang Z."/>
            <person name="Pippel M."/>
            <person name="Hughes G.M."/>
            <person name="Lavrichenko K."/>
            <person name="Devanna P."/>
            <person name="Winkler S."/>
            <person name="Jermiin L.S."/>
            <person name="Skirmuntt E.C."/>
            <person name="Katzourakis A."/>
            <person name="Burkitt-Gray L."/>
            <person name="Ray D.A."/>
            <person name="Sullivan K.A.M."/>
            <person name="Roscito J.G."/>
            <person name="Kirilenko B.M."/>
            <person name="Davalos L.M."/>
            <person name="Corthals A.P."/>
            <person name="Power M.L."/>
            <person name="Jones G."/>
            <person name="Ransome R.D."/>
            <person name="Dechmann D.K.N."/>
            <person name="Locatelli A.G."/>
            <person name="Puechmaille S.J."/>
            <person name="Fedrigo O."/>
            <person name="Jarvis E.D."/>
            <person name="Hiller M."/>
            <person name="Vernes S.C."/>
            <person name="Myers E.W."/>
            <person name="Teeling E.C."/>
        </authorList>
    </citation>
    <scope>NUCLEOTIDE SEQUENCE [LARGE SCALE GENOMIC DNA]</scope>
    <source>
        <strain evidence="9">Bat1K_MPI-CBG_1</strain>
    </source>
</reference>
<evidence type="ECO:0000259" key="4">
    <source>
        <dbReference type="Pfam" id="PF04326"/>
    </source>
</evidence>
<protein>
    <submittedName>
        <fullName evidence="9">Schlafen family member 5</fullName>
    </submittedName>
</protein>
<dbReference type="InterPro" id="IPR031450">
    <property type="entry name" value="Poxin-SLFN/SLFN_N"/>
</dbReference>
<sequence length="888" mass="101108">MSLKVDLDPNFAEYVINVGAVVLGRREREEMDPHLQKAQDEAVSQAICALLNSGGGVVKIEANEGYNYTIHGVGLNEHPIFKGYLDEMQDRDLFLIFVKSWNAKASRIRLATLCSNLYHRHKTSTDVMTSQEAVEFLKGKIQAPPNFHGPRLSSARNVQGGVQNESNIKASAAALFDRPHLRYLETLSFTKSTHVEFKMFPAEVSECFRDSLRSCVSAFANAEGGYIFWGVHEDTLQVIGCGRVDLSTLKDCISSCIRKLPVHHFCSKKHEIKFKIKFLEVRDRGALHGHVCAVKVEPFCCAVFAKQPSSWQVKDNCVTQLTIKEWVAWMTEEDPDLSRFSEMLLELSLSSTTPRSRAVCTHKNLECLKEQQRCYFPVPSDGILYRPESLYKELFSQHKGLRNLIHKQLRNITQGILVFSRSWAVDVGLPEEQGVICDALLLSQYTKPVLITVFREHSPRWKDYCVRVAHALKLKLVNTGGYTEKLCIIPFAFLLSSDAAPTGLCYSEPQRYPESYRLMTTRQMEALLQSLVIVVRGFRSLLSEELGSEVLNLLTDKQYELLSKNLRKTRELFVHGLPGSGKTILALKIMEKISNVFHCQPSEILYICENKPLQEYVSHRNICRAMTRKAFMRNSADVEKIKHIIIDEAQNFRLENGSWYKKAKAIIRKEKECPGILWIFLDYFQTSHLEHSGLPYLRNQYPREALTRVVRNADPIANYLQEIMHEVRENPPPNIPTGSLQMLPEAEWAQGVPGHLETMEYSSLEEIVACIAEKCQLLLREGYSCKDIAVLCSTANEAEIYRSLLQRAMRKRKSSESNEESNLIRLRNASDVTGNHMVLDSVRRFSGLERNIVFGIDPQAAEPAVFHNFLLCLASRARKHLYILKISN</sequence>
<evidence type="ECO:0000256" key="1">
    <source>
        <dbReference type="ARBA" id="ARBA00010114"/>
    </source>
</evidence>
<dbReference type="Pfam" id="PF13538">
    <property type="entry name" value="UvrD_C_2"/>
    <property type="match status" value="1"/>
</dbReference>
<name>A0A833ZIS3_9CHIR</name>
<dbReference type="InterPro" id="IPR027785">
    <property type="entry name" value="UvrD-like_helicase_C"/>
</dbReference>
<dbReference type="Pfam" id="PF09848">
    <property type="entry name" value="SLFN-g3_helicase"/>
    <property type="match status" value="1"/>
</dbReference>
<dbReference type="Pfam" id="PF21026">
    <property type="entry name" value="SLFN_GTPase-like"/>
    <property type="match status" value="1"/>
</dbReference>
<evidence type="ECO:0000259" key="5">
    <source>
        <dbReference type="Pfam" id="PF09848"/>
    </source>
</evidence>
<dbReference type="EMBL" id="JABVXQ010000008">
    <property type="protein sequence ID" value="KAF6097188.1"/>
    <property type="molecule type" value="Genomic_DNA"/>
</dbReference>
<evidence type="ECO:0000313" key="9">
    <source>
        <dbReference type="EMBL" id="KAF6097188.1"/>
    </source>
</evidence>